<evidence type="ECO:0000313" key="1">
    <source>
        <dbReference type="EMBL" id="OGC92599.1"/>
    </source>
</evidence>
<evidence type="ECO:0000313" key="2">
    <source>
        <dbReference type="Proteomes" id="UP000178176"/>
    </source>
</evidence>
<gene>
    <name evidence="1" type="ORF">A2876_02850</name>
</gene>
<proteinExistence type="predicted"/>
<accession>A0A1F4YF42</accession>
<name>A0A1F4YF42_9BACT</name>
<sequence length="94" mass="10092">MALEAVHLTKAASQADMARLAARTAELEGVLEAKGVPVRELLEGTAGLTMEGAHAVLSGLWGVEIAEEAMAVRMYTAQLNSEPETVRLFEARKR</sequence>
<organism evidence="1 2">
    <name type="scientific">Candidatus Amesbacteria bacterium RIFCSPHIGHO2_01_FULL_48_32b</name>
    <dbReference type="NCBI Taxonomy" id="1797253"/>
    <lineage>
        <taxon>Bacteria</taxon>
        <taxon>Candidatus Amesiibacteriota</taxon>
    </lineage>
</organism>
<dbReference type="EMBL" id="MEXH01000011">
    <property type="protein sequence ID" value="OGC92599.1"/>
    <property type="molecule type" value="Genomic_DNA"/>
</dbReference>
<comment type="caution">
    <text evidence="1">The sequence shown here is derived from an EMBL/GenBank/DDBJ whole genome shotgun (WGS) entry which is preliminary data.</text>
</comment>
<reference evidence="1 2" key="1">
    <citation type="journal article" date="2016" name="Nat. Commun.">
        <title>Thousands of microbial genomes shed light on interconnected biogeochemical processes in an aquifer system.</title>
        <authorList>
            <person name="Anantharaman K."/>
            <person name="Brown C.T."/>
            <person name="Hug L.A."/>
            <person name="Sharon I."/>
            <person name="Castelle C.J."/>
            <person name="Probst A.J."/>
            <person name="Thomas B.C."/>
            <person name="Singh A."/>
            <person name="Wilkins M.J."/>
            <person name="Karaoz U."/>
            <person name="Brodie E.L."/>
            <person name="Williams K.H."/>
            <person name="Hubbard S.S."/>
            <person name="Banfield J.F."/>
        </authorList>
    </citation>
    <scope>NUCLEOTIDE SEQUENCE [LARGE SCALE GENOMIC DNA]</scope>
</reference>
<dbReference type="Proteomes" id="UP000178176">
    <property type="component" value="Unassembled WGS sequence"/>
</dbReference>
<dbReference type="AlphaFoldDB" id="A0A1F4YF42"/>
<protein>
    <submittedName>
        <fullName evidence="1">Uncharacterized protein</fullName>
    </submittedName>
</protein>